<keyword evidence="6 8" id="KW-0460">Magnesium</keyword>
<dbReference type="AlphaFoldDB" id="A0A7C4CBM2"/>
<dbReference type="GO" id="GO:0050532">
    <property type="term" value="F:2-phosphosulfolactate phosphatase activity"/>
    <property type="evidence" value="ECO:0007669"/>
    <property type="project" value="UniProtKB-UniRule"/>
</dbReference>
<evidence type="ECO:0000313" key="9">
    <source>
        <dbReference type="EMBL" id="HGK28383.1"/>
    </source>
</evidence>
<gene>
    <name evidence="8" type="primary">comB</name>
    <name evidence="9" type="ORF">ENS41_05450</name>
</gene>
<proteinExistence type="inferred from homology"/>
<dbReference type="Pfam" id="PF04029">
    <property type="entry name" value="2-ph_phosp"/>
    <property type="match status" value="1"/>
</dbReference>
<evidence type="ECO:0000256" key="8">
    <source>
        <dbReference type="HAMAP-Rule" id="MF_00490"/>
    </source>
</evidence>
<comment type="cofactor">
    <cofactor evidence="1 8">
        <name>Mg(2+)</name>
        <dbReference type="ChEBI" id="CHEBI:18420"/>
    </cofactor>
</comment>
<dbReference type="FunFam" id="3.90.1560.10:FF:000001">
    <property type="entry name" value="Probable 2-phosphosulfolactate phosphatase"/>
    <property type="match status" value="1"/>
</dbReference>
<evidence type="ECO:0000256" key="5">
    <source>
        <dbReference type="ARBA" id="ARBA00022801"/>
    </source>
</evidence>
<dbReference type="HAMAP" id="MF_00490">
    <property type="entry name" value="ComB"/>
    <property type="match status" value="1"/>
</dbReference>
<comment type="caution">
    <text evidence="9">The sequence shown here is derived from an EMBL/GenBank/DDBJ whole genome shotgun (WGS) entry which is preliminary data.</text>
</comment>
<keyword evidence="5 8" id="KW-0378">Hydrolase</keyword>
<evidence type="ECO:0000256" key="3">
    <source>
        <dbReference type="ARBA" id="ARBA00012953"/>
    </source>
</evidence>
<comment type="similarity">
    <text evidence="2 8">Belongs to the ComB family.</text>
</comment>
<protein>
    <recommendedName>
        <fullName evidence="4 8">Probable 2-phosphosulfolactate phosphatase</fullName>
        <ecNumber evidence="3 8">3.1.3.71</ecNumber>
    </recommendedName>
</protein>
<evidence type="ECO:0000256" key="6">
    <source>
        <dbReference type="ARBA" id="ARBA00022842"/>
    </source>
</evidence>
<name>A0A7C4CBM2_UNCW3</name>
<dbReference type="EC" id="3.1.3.71" evidence="3 8"/>
<dbReference type="InterPro" id="IPR005238">
    <property type="entry name" value="ComB-like"/>
</dbReference>
<evidence type="ECO:0000256" key="4">
    <source>
        <dbReference type="ARBA" id="ARBA00021948"/>
    </source>
</evidence>
<evidence type="ECO:0000256" key="1">
    <source>
        <dbReference type="ARBA" id="ARBA00001946"/>
    </source>
</evidence>
<accession>A0A7C4CBM2</accession>
<dbReference type="GO" id="GO:0050545">
    <property type="term" value="F:sulfopyruvate decarboxylase activity"/>
    <property type="evidence" value="ECO:0007669"/>
    <property type="project" value="TreeGrafter"/>
</dbReference>
<dbReference type="SUPFAM" id="SSF142823">
    <property type="entry name" value="ComB-like"/>
    <property type="match status" value="1"/>
</dbReference>
<dbReference type="PANTHER" id="PTHR37311">
    <property type="entry name" value="2-PHOSPHOSULFOLACTATE PHOSPHATASE-RELATED"/>
    <property type="match status" value="1"/>
</dbReference>
<dbReference type="PANTHER" id="PTHR37311:SF1">
    <property type="entry name" value="2-PHOSPHOSULFOLACTATE PHOSPHATASE-RELATED"/>
    <property type="match status" value="1"/>
</dbReference>
<dbReference type="EMBL" id="DSUT01000112">
    <property type="protein sequence ID" value="HGK28383.1"/>
    <property type="molecule type" value="Genomic_DNA"/>
</dbReference>
<sequence length="234" mass="24408">MRIDVFATPVGLPPAIQETAAVMIDVFRASTTITTALASGARCVLPVTDVEQAVRLIEPYRSDEAVLGGERDSLRIDGFALGNSPAEYSRDAVAGRVVVFTTTNGTAALAAIAGARRVLVGCFLNLAAVAAALAGEPDITIVCAGNAGRFSLEDFACAGALVARLAPRTTQMGDGALAARAVWRSLGRSLNQNLLATEHARRLSRLGFAADLELALRIDSIPVVPQLAEGRIIL</sequence>
<dbReference type="Gene3D" id="3.90.1560.10">
    <property type="entry name" value="ComB-like"/>
    <property type="match status" value="1"/>
</dbReference>
<dbReference type="InterPro" id="IPR036702">
    <property type="entry name" value="ComB-like_sf"/>
</dbReference>
<organism evidence="9">
    <name type="scientific">candidate division WOR-3 bacterium</name>
    <dbReference type="NCBI Taxonomy" id="2052148"/>
    <lineage>
        <taxon>Bacteria</taxon>
        <taxon>Bacteria division WOR-3</taxon>
    </lineage>
</organism>
<dbReference type="GO" id="GO:0000287">
    <property type="term" value="F:magnesium ion binding"/>
    <property type="evidence" value="ECO:0007669"/>
    <property type="project" value="UniProtKB-UniRule"/>
</dbReference>
<evidence type="ECO:0000256" key="7">
    <source>
        <dbReference type="ARBA" id="ARBA00033711"/>
    </source>
</evidence>
<reference evidence="9" key="1">
    <citation type="journal article" date="2020" name="mSystems">
        <title>Genome- and Community-Level Interaction Insights into Carbon Utilization and Element Cycling Functions of Hydrothermarchaeota in Hydrothermal Sediment.</title>
        <authorList>
            <person name="Zhou Z."/>
            <person name="Liu Y."/>
            <person name="Xu W."/>
            <person name="Pan J."/>
            <person name="Luo Z.H."/>
            <person name="Li M."/>
        </authorList>
    </citation>
    <scope>NUCLEOTIDE SEQUENCE [LARGE SCALE GENOMIC DNA]</scope>
    <source>
        <strain evidence="9">SpSt-488</strain>
    </source>
</reference>
<comment type="catalytic activity">
    <reaction evidence="7 8">
        <text>(2R)-O-phospho-3-sulfolactate + H2O = (2R)-3-sulfolactate + phosphate</text>
        <dbReference type="Rhea" id="RHEA:23416"/>
        <dbReference type="ChEBI" id="CHEBI:15377"/>
        <dbReference type="ChEBI" id="CHEBI:15597"/>
        <dbReference type="ChEBI" id="CHEBI:43474"/>
        <dbReference type="ChEBI" id="CHEBI:58738"/>
        <dbReference type="EC" id="3.1.3.71"/>
    </reaction>
</comment>
<evidence type="ECO:0000256" key="2">
    <source>
        <dbReference type="ARBA" id="ARBA00009997"/>
    </source>
</evidence>